<accession>A0A5R9KXB5</accession>
<dbReference type="InterPro" id="IPR028098">
    <property type="entry name" value="Glyco_trans_4-like_N"/>
</dbReference>
<feature type="domain" description="Glycosyl transferase family 1" evidence="1">
    <location>
        <begin position="182"/>
        <end position="327"/>
    </location>
</feature>
<dbReference type="Proteomes" id="UP000306402">
    <property type="component" value="Unassembled WGS sequence"/>
</dbReference>
<dbReference type="EMBL" id="VCEJ01000004">
    <property type="protein sequence ID" value="TLV00778.1"/>
    <property type="molecule type" value="Genomic_DNA"/>
</dbReference>
<sequence>MNSRKKLTYVLHDIAVGGVEVALISAIPALSQKYDLRVIVLGKVDPKMVAHLSPQERNVFVPLSYPLYFYPLALPKIIRQILLNDPDLLVCSLWRGVMFGILAKLLRKKIRFYAFIHNTGYPHYAARFFNKKAASIADVVLADSIATKIFVEKEFRPKAEVKVVSFLTRPTPSWPSPVPPNVQDEIRFMYLGRINKVKNLPAAIELVSWLRKQHINAILDIYGKNDDGYEDELKTFVKEISANSFVHFKGEVDGNQKWPLFSAYHFYVQLSFAEGMAMSVTEAMQNGLVCVVSPVGEIANYTQDMKSAVLVNILDKDYSQADFDKVLNVIKEPSLYLDISKTANRHFLGKKVYAHSLIEQLETP</sequence>
<dbReference type="RefSeq" id="WP_138366152.1">
    <property type="nucleotide sequence ID" value="NZ_VCEJ01000004.1"/>
</dbReference>
<dbReference type="Gene3D" id="3.40.50.2000">
    <property type="entry name" value="Glycogen Phosphorylase B"/>
    <property type="match status" value="2"/>
</dbReference>
<dbReference type="Pfam" id="PF00534">
    <property type="entry name" value="Glycos_transf_1"/>
    <property type="match status" value="1"/>
</dbReference>
<keyword evidence="4" id="KW-1185">Reference proteome</keyword>
<dbReference type="PANTHER" id="PTHR45947:SF3">
    <property type="entry name" value="SULFOQUINOVOSYL TRANSFERASE SQD2"/>
    <property type="match status" value="1"/>
</dbReference>
<dbReference type="InterPro" id="IPR001296">
    <property type="entry name" value="Glyco_trans_1"/>
</dbReference>
<evidence type="ECO:0000259" key="1">
    <source>
        <dbReference type="Pfam" id="PF00534"/>
    </source>
</evidence>
<comment type="caution">
    <text evidence="3">The sequence shown here is derived from an EMBL/GenBank/DDBJ whole genome shotgun (WGS) entry which is preliminary data.</text>
</comment>
<proteinExistence type="predicted"/>
<dbReference type="InterPro" id="IPR050194">
    <property type="entry name" value="Glycosyltransferase_grp1"/>
</dbReference>
<evidence type="ECO:0000313" key="3">
    <source>
        <dbReference type="EMBL" id="TLV00778.1"/>
    </source>
</evidence>
<dbReference type="Pfam" id="PF13439">
    <property type="entry name" value="Glyco_transf_4"/>
    <property type="match status" value="1"/>
</dbReference>
<feature type="domain" description="Glycosyltransferase subfamily 4-like N-terminal" evidence="2">
    <location>
        <begin position="16"/>
        <end position="164"/>
    </location>
</feature>
<dbReference type="CDD" id="cd03801">
    <property type="entry name" value="GT4_PimA-like"/>
    <property type="match status" value="1"/>
</dbReference>
<dbReference type="OrthoDB" id="9792269at2"/>
<protein>
    <submittedName>
        <fullName evidence="3">Glycosyltransferase family 4 protein</fullName>
    </submittedName>
</protein>
<dbReference type="AlphaFoldDB" id="A0A5R9KXB5"/>
<name>A0A5R9KXB5_9BACT</name>
<evidence type="ECO:0000313" key="4">
    <source>
        <dbReference type="Proteomes" id="UP000306402"/>
    </source>
</evidence>
<organism evidence="3 4">
    <name type="scientific">Dyadobacter luticola</name>
    <dbReference type="NCBI Taxonomy" id="1979387"/>
    <lineage>
        <taxon>Bacteria</taxon>
        <taxon>Pseudomonadati</taxon>
        <taxon>Bacteroidota</taxon>
        <taxon>Cytophagia</taxon>
        <taxon>Cytophagales</taxon>
        <taxon>Spirosomataceae</taxon>
        <taxon>Dyadobacter</taxon>
    </lineage>
</organism>
<keyword evidence="3" id="KW-0808">Transferase</keyword>
<dbReference type="SUPFAM" id="SSF53756">
    <property type="entry name" value="UDP-Glycosyltransferase/glycogen phosphorylase"/>
    <property type="match status" value="1"/>
</dbReference>
<dbReference type="GO" id="GO:0016757">
    <property type="term" value="F:glycosyltransferase activity"/>
    <property type="evidence" value="ECO:0007669"/>
    <property type="project" value="InterPro"/>
</dbReference>
<evidence type="ECO:0000259" key="2">
    <source>
        <dbReference type="Pfam" id="PF13439"/>
    </source>
</evidence>
<dbReference type="PANTHER" id="PTHR45947">
    <property type="entry name" value="SULFOQUINOVOSYL TRANSFERASE SQD2"/>
    <property type="match status" value="1"/>
</dbReference>
<gene>
    <name evidence="3" type="ORF">FEN17_14975</name>
</gene>
<reference evidence="3 4" key="1">
    <citation type="submission" date="2019-05" db="EMBL/GenBank/DDBJ databases">
        <authorList>
            <person name="Qu J.-H."/>
        </authorList>
    </citation>
    <scope>NUCLEOTIDE SEQUENCE [LARGE SCALE GENOMIC DNA]</scope>
    <source>
        <strain evidence="3 4">T17</strain>
    </source>
</reference>